<dbReference type="EMBL" id="LSSL01006677">
    <property type="protein sequence ID" value="OLY78339.1"/>
    <property type="molecule type" value="Genomic_DNA"/>
</dbReference>
<keyword evidence="3" id="KW-1185">Reference proteome</keyword>
<sequence length="596" mass="66063">MFTKKHSEKGKERAVDSMIGPDDEARIFSMEVECDLYGNGSIQFQNSQTHVTDNGNLSCGVNLSSRDIENGSEPSCSYSNTAKNPQISENLFGINQVKNNGLEASEIPRGACISKKRYLSPGPIGLGVERKSSRKTARSYSHNMVSSSKKFSGGYPVVSTINLPDRSQTNPRELRNITGRSFRLPNPIITAKSLPLNRVVANYFEEFETIPPKKKSVARGINNSKLNNKSFPSNSKHKKDAIKCSEAEEGSKKSGSPVNSNNKKNNRKCLKGKSGKVITGESEINSILEEIILAKKERILPNLSRVTYCDPGYSSIEKEGYKPNRCTNTSINFSPMNNVIGELCDSFNETLINSQTPLSSQMIPRGRSDNRSGLGLGCGHPRYPPGIIQTIPGTNFMVHVKPGINTPPTDVSGNVLSQYRRVSNFPSNDLEFSRYMVSKISSTEKAFQDQEMDGGEFIRRYIHLQPKSINPNQEPHNDCIFCINGQSSSNHSCYIQGNQSNLDVSGGYKNENIIQTHIPHALRIVTPIFGTSTGPINHSEYMRSMRNFSVQQGVIRNFNSSQINRNVRPLSKSKSDPDINISNHSTSTFNMSRRSN</sequence>
<proteinExistence type="predicted"/>
<comment type="caution">
    <text evidence="2">The sequence shown here is derived from an EMBL/GenBank/DDBJ whole genome shotgun (WGS) entry which is preliminary data.</text>
</comment>
<accession>A0A1R0GN98</accession>
<dbReference type="AlphaFoldDB" id="A0A1R0GN98"/>
<feature type="region of interest" description="Disordered" evidence="1">
    <location>
        <begin position="124"/>
        <end position="145"/>
    </location>
</feature>
<feature type="region of interest" description="Disordered" evidence="1">
    <location>
        <begin position="568"/>
        <end position="596"/>
    </location>
</feature>
<evidence type="ECO:0000256" key="1">
    <source>
        <dbReference type="SAM" id="MobiDB-lite"/>
    </source>
</evidence>
<organism evidence="2 3">
    <name type="scientific">Smittium mucronatum</name>
    <dbReference type="NCBI Taxonomy" id="133383"/>
    <lineage>
        <taxon>Eukaryota</taxon>
        <taxon>Fungi</taxon>
        <taxon>Fungi incertae sedis</taxon>
        <taxon>Zoopagomycota</taxon>
        <taxon>Kickxellomycotina</taxon>
        <taxon>Harpellomycetes</taxon>
        <taxon>Harpellales</taxon>
        <taxon>Legeriomycetaceae</taxon>
        <taxon>Smittium</taxon>
    </lineage>
</organism>
<protein>
    <submittedName>
        <fullName evidence="2">Uncharacterized protein</fullName>
    </submittedName>
</protein>
<name>A0A1R0GN98_9FUNG</name>
<evidence type="ECO:0000313" key="3">
    <source>
        <dbReference type="Proteomes" id="UP000187455"/>
    </source>
</evidence>
<gene>
    <name evidence="2" type="ORF">AYI68_g7610</name>
</gene>
<feature type="compositionally biased region" description="Polar residues" evidence="1">
    <location>
        <begin position="580"/>
        <end position="596"/>
    </location>
</feature>
<reference evidence="2 3" key="1">
    <citation type="journal article" date="2016" name="Mol. Biol. Evol.">
        <title>Genome-Wide Survey of Gut Fungi (Harpellales) Reveals the First Horizontally Transferred Ubiquitin Gene from a Mosquito Host.</title>
        <authorList>
            <person name="Wang Y."/>
            <person name="White M.M."/>
            <person name="Kvist S."/>
            <person name="Moncalvo J.M."/>
        </authorList>
    </citation>
    <scope>NUCLEOTIDE SEQUENCE [LARGE SCALE GENOMIC DNA]</scope>
    <source>
        <strain evidence="2 3">ALG-7-W6</strain>
    </source>
</reference>
<feature type="compositionally biased region" description="Basic and acidic residues" evidence="1">
    <location>
        <begin position="241"/>
        <end position="252"/>
    </location>
</feature>
<feature type="compositionally biased region" description="Polar residues" evidence="1">
    <location>
        <begin position="221"/>
        <end position="234"/>
    </location>
</feature>
<evidence type="ECO:0000313" key="2">
    <source>
        <dbReference type="EMBL" id="OLY78339.1"/>
    </source>
</evidence>
<feature type="region of interest" description="Disordered" evidence="1">
    <location>
        <begin position="215"/>
        <end position="270"/>
    </location>
</feature>
<dbReference type="Proteomes" id="UP000187455">
    <property type="component" value="Unassembled WGS sequence"/>
</dbReference>